<dbReference type="Gene3D" id="1.20.1250.20">
    <property type="entry name" value="MFS general substrate transporter like domains"/>
    <property type="match status" value="2"/>
</dbReference>
<evidence type="ECO:0000256" key="4">
    <source>
        <dbReference type="ARBA" id="ARBA00022692"/>
    </source>
</evidence>
<dbReference type="InterPro" id="IPR005829">
    <property type="entry name" value="Sugar_transporter_CS"/>
</dbReference>
<reference evidence="10 11" key="1">
    <citation type="journal article" date="2011" name="Science">
        <title>The Selaginella genome identifies genetic changes associated with the evolution of vascular plants.</title>
        <authorList>
            <person name="Banks J.A."/>
            <person name="Nishiyama T."/>
            <person name="Hasebe M."/>
            <person name="Bowman J.L."/>
            <person name="Gribskov M."/>
            <person name="dePamphilis C."/>
            <person name="Albert V.A."/>
            <person name="Aono N."/>
            <person name="Aoyama T."/>
            <person name="Ambrose B.A."/>
            <person name="Ashton N.W."/>
            <person name="Axtell M.J."/>
            <person name="Barker E."/>
            <person name="Barker M.S."/>
            <person name="Bennetzen J.L."/>
            <person name="Bonawitz N.D."/>
            <person name="Chapple C."/>
            <person name="Cheng C."/>
            <person name="Correa L.G."/>
            <person name="Dacre M."/>
            <person name="DeBarry J."/>
            <person name="Dreyer I."/>
            <person name="Elias M."/>
            <person name="Engstrom E.M."/>
            <person name="Estelle M."/>
            <person name="Feng L."/>
            <person name="Finet C."/>
            <person name="Floyd S.K."/>
            <person name="Frommer W.B."/>
            <person name="Fujita T."/>
            <person name="Gramzow L."/>
            <person name="Gutensohn M."/>
            <person name="Harholt J."/>
            <person name="Hattori M."/>
            <person name="Heyl A."/>
            <person name="Hirai T."/>
            <person name="Hiwatashi Y."/>
            <person name="Ishikawa M."/>
            <person name="Iwata M."/>
            <person name="Karol K.G."/>
            <person name="Koehler B."/>
            <person name="Kolukisaoglu U."/>
            <person name="Kubo M."/>
            <person name="Kurata T."/>
            <person name="Lalonde S."/>
            <person name="Li K."/>
            <person name="Li Y."/>
            <person name="Litt A."/>
            <person name="Lyons E."/>
            <person name="Manning G."/>
            <person name="Maruyama T."/>
            <person name="Michael T.P."/>
            <person name="Mikami K."/>
            <person name="Miyazaki S."/>
            <person name="Morinaga S."/>
            <person name="Murata T."/>
            <person name="Mueller-Roeber B."/>
            <person name="Nelson D.R."/>
            <person name="Obara M."/>
            <person name="Oguri Y."/>
            <person name="Olmstead R.G."/>
            <person name="Onodera N."/>
            <person name="Petersen B.L."/>
            <person name="Pils B."/>
            <person name="Prigge M."/>
            <person name="Rensing S.A."/>
            <person name="Riano-Pachon D.M."/>
            <person name="Roberts A.W."/>
            <person name="Sato Y."/>
            <person name="Scheller H.V."/>
            <person name="Schulz B."/>
            <person name="Schulz C."/>
            <person name="Shakirov E.V."/>
            <person name="Shibagaki N."/>
            <person name="Shinohara N."/>
            <person name="Shippen D.E."/>
            <person name="Soerensen I."/>
            <person name="Sotooka R."/>
            <person name="Sugimoto N."/>
            <person name="Sugita M."/>
            <person name="Sumikawa N."/>
            <person name="Tanurdzic M."/>
            <person name="Theissen G."/>
            <person name="Ulvskov P."/>
            <person name="Wakazuki S."/>
            <person name="Weng J.K."/>
            <person name="Willats W.W."/>
            <person name="Wipf D."/>
            <person name="Wolf P.G."/>
            <person name="Yang L."/>
            <person name="Zimmer A.D."/>
            <person name="Zhu Q."/>
            <person name="Mitros T."/>
            <person name="Hellsten U."/>
            <person name="Loque D."/>
            <person name="Otillar R."/>
            <person name="Salamov A."/>
            <person name="Schmutz J."/>
            <person name="Shapiro H."/>
            <person name="Lindquist E."/>
            <person name="Lucas S."/>
            <person name="Rokhsar D."/>
            <person name="Grigoriev I.V."/>
        </authorList>
    </citation>
    <scope>NUCLEOTIDE SEQUENCE [LARGE SCALE GENOMIC DNA]</scope>
</reference>
<dbReference type="InterPro" id="IPR005828">
    <property type="entry name" value="MFS_sugar_transport-like"/>
</dbReference>
<feature type="transmembrane region" description="Helical" evidence="8">
    <location>
        <begin position="74"/>
        <end position="92"/>
    </location>
</feature>
<evidence type="ECO:0000256" key="3">
    <source>
        <dbReference type="ARBA" id="ARBA00022448"/>
    </source>
</evidence>
<organism evidence="11">
    <name type="scientific">Selaginella moellendorffii</name>
    <name type="common">Spikemoss</name>
    <dbReference type="NCBI Taxonomy" id="88036"/>
    <lineage>
        <taxon>Eukaryota</taxon>
        <taxon>Viridiplantae</taxon>
        <taxon>Streptophyta</taxon>
        <taxon>Embryophyta</taxon>
        <taxon>Tracheophyta</taxon>
        <taxon>Lycopodiopsida</taxon>
        <taxon>Selaginellales</taxon>
        <taxon>Selaginellaceae</taxon>
        <taxon>Selaginella</taxon>
    </lineage>
</organism>
<dbReference type="InterPro" id="IPR003663">
    <property type="entry name" value="Sugar/inositol_transpt"/>
</dbReference>
<feature type="transmembrane region" description="Helical" evidence="8">
    <location>
        <begin position="43"/>
        <end position="62"/>
    </location>
</feature>
<feature type="region of interest" description="Disordered" evidence="7">
    <location>
        <begin position="311"/>
        <end position="337"/>
    </location>
</feature>
<feature type="transmembrane region" description="Helical" evidence="8">
    <location>
        <begin position="133"/>
        <end position="157"/>
    </location>
</feature>
<feature type="compositionally biased region" description="Basic and acidic residues" evidence="7">
    <location>
        <begin position="315"/>
        <end position="331"/>
    </location>
</feature>
<dbReference type="PROSITE" id="PS50850">
    <property type="entry name" value="MFS"/>
    <property type="match status" value="1"/>
</dbReference>
<evidence type="ECO:0000256" key="5">
    <source>
        <dbReference type="ARBA" id="ARBA00022989"/>
    </source>
</evidence>
<evidence type="ECO:0000313" key="10">
    <source>
        <dbReference type="EMBL" id="EFJ16987.1"/>
    </source>
</evidence>
<evidence type="ECO:0000256" key="6">
    <source>
        <dbReference type="ARBA" id="ARBA00023136"/>
    </source>
</evidence>
<dbReference type="PRINTS" id="PR00171">
    <property type="entry name" value="SUGRTRNSPORT"/>
</dbReference>
<dbReference type="Pfam" id="PF00083">
    <property type="entry name" value="Sugar_tr"/>
    <property type="match status" value="2"/>
</dbReference>
<keyword evidence="11" id="KW-1185">Reference proteome</keyword>
<dbReference type="OrthoDB" id="6339427at2759"/>
<dbReference type="eggNOG" id="KOG0254">
    <property type="taxonomic scope" value="Eukaryota"/>
</dbReference>
<dbReference type="GeneID" id="9634236"/>
<feature type="domain" description="Major facilitator superfamily (MFS) profile" evidence="9">
    <location>
        <begin position="7"/>
        <end position="719"/>
    </location>
</feature>
<sequence length="743" mass="78256">MDPATQIALAATLGNLLQGWDNGAIAGALLYLKPELGIQGNPIIEGIVVGSTLVGALLSTIFSGPGSDWLGRRAILIVSGVFYTASSAIMLWSPTVLVLILSRLLVGSGLGIAVTVIPIYIAETAPPEIRGTLSTLPQFMGSVGLFLAYSLCFFFSLWPTPNWRIMLALLMAPSLLFLALAILYLPESPRWMVSKGKMLEARLVLQRLRNKTDISAELALLVEGLGVGSGGSLEEWVLEPAPPKTKSNGSSFLANGSSHVLYTPEDGGVSWIAKPLLESDPTHSSFSQAGGQSPFVDPLVALIGNLTNVSVAPSGDREQENYESDVEKGGGDLEEGGEEAVVGEIEELLTPLLRRRASSKSVITAGFLSRPSSMLGVTHSSSGVNGTTVASPVVSAGIGSGWQLAWEWDNQERGGPLSATKNTNRDFRRVFLLQEGAAAANNISGSFSVSARSLPGVVEDGGGNAVVDQSIQAAALIGRPAQSFQNLVSDEVVGPAMVHPVETAIKGPAWSDLLEVGVRRALVVGVLLQILQQFSGINAVLYFVPQILQQSGADELLARLGLGSASASILASGVTCLIMLPCIGLAMRLMDVKGRRQILLVTLPILFLSLVTMVISSTLVPAGILQAAASFVGVTVYVCVFVMGFGPIPNILGSEIFPTRVRGLCIGMCQASMWTCNIILTNMFPTLLGVLGIGGLFGCFAVVVLAAWIFTLFKVPETKGMPLEVISEFFAMDAASQDHSLKL</sequence>
<comment type="subcellular location">
    <subcellularLocation>
        <location evidence="1">Membrane</location>
        <topology evidence="1">Multi-pass membrane protein</topology>
    </subcellularLocation>
</comment>
<dbReference type="Gramene" id="EFJ16987">
    <property type="protein sequence ID" value="EFJ16987"/>
    <property type="gene ID" value="SELMODRAFT_179271"/>
</dbReference>
<name>D8SF60_SELML</name>
<feature type="transmembrane region" description="Helical" evidence="8">
    <location>
        <begin position="628"/>
        <end position="652"/>
    </location>
</feature>
<dbReference type="Proteomes" id="UP000001514">
    <property type="component" value="Unassembled WGS sequence"/>
</dbReference>
<feature type="transmembrane region" description="Helical" evidence="8">
    <location>
        <begin position="564"/>
        <end position="586"/>
    </location>
</feature>
<dbReference type="HOGENOM" id="CLU_015397_1_0_1"/>
<evidence type="ECO:0000256" key="7">
    <source>
        <dbReference type="SAM" id="MobiDB-lite"/>
    </source>
</evidence>
<dbReference type="GO" id="GO:0055085">
    <property type="term" value="P:transmembrane transport"/>
    <property type="evidence" value="ECO:0000318"/>
    <property type="project" value="GO_Central"/>
</dbReference>
<dbReference type="EMBL" id="GL377616">
    <property type="protein sequence ID" value="EFJ16987.1"/>
    <property type="molecule type" value="Genomic_DNA"/>
</dbReference>
<proteinExistence type="inferred from homology"/>
<dbReference type="InterPro" id="IPR020846">
    <property type="entry name" value="MFS_dom"/>
</dbReference>
<feature type="transmembrane region" description="Helical" evidence="8">
    <location>
        <begin position="598"/>
        <end position="622"/>
    </location>
</feature>
<dbReference type="GO" id="GO:0016020">
    <property type="term" value="C:membrane"/>
    <property type="evidence" value="ECO:0000318"/>
    <property type="project" value="GO_Central"/>
</dbReference>
<dbReference type="PROSITE" id="PS00216">
    <property type="entry name" value="SUGAR_TRANSPORT_1"/>
    <property type="match status" value="1"/>
</dbReference>
<keyword evidence="6 8" id="KW-0472">Membrane</keyword>
<feature type="transmembrane region" description="Helical" evidence="8">
    <location>
        <begin position="163"/>
        <end position="185"/>
    </location>
</feature>
<feature type="transmembrane region" description="Helical" evidence="8">
    <location>
        <begin position="690"/>
        <end position="713"/>
    </location>
</feature>
<dbReference type="KEGG" id="smo:SELMODRAFT_179271"/>
<dbReference type="STRING" id="88036.D8SF60"/>
<evidence type="ECO:0000256" key="1">
    <source>
        <dbReference type="ARBA" id="ARBA00004141"/>
    </source>
</evidence>
<evidence type="ECO:0000256" key="2">
    <source>
        <dbReference type="ARBA" id="ARBA00010992"/>
    </source>
</evidence>
<gene>
    <name evidence="10" type="primary">TMT3-2</name>
    <name evidence="10" type="ORF">SELMODRAFT_179271</name>
</gene>
<dbReference type="InterPro" id="IPR036259">
    <property type="entry name" value="MFS_trans_sf"/>
</dbReference>
<accession>D8SF60</accession>
<evidence type="ECO:0000259" key="9">
    <source>
        <dbReference type="PROSITE" id="PS50850"/>
    </source>
</evidence>
<dbReference type="GO" id="GO:0022857">
    <property type="term" value="F:transmembrane transporter activity"/>
    <property type="evidence" value="ECO:0000318"/>
    <property type="project" value="GO_Central"/>
</dbReference>
<feature type="transmembrane region" description="Helical" evidence="8">
    <location>
        <begin position="98"/>
        <end position="121"/>
    </location>
</feature>
<dbReference type="OMA" id="HVKDDHW"/>
<dbReference type="InterPro" id="IPR050814">
    <property type="entry name" value="Myo-inositol_Transporter"/>
</dbReference>
<evidence type="ECO:0000256" key="8">
    <source>
        <dbReference type="SAM" id="Phobius"/>
    </source>
</evidence>
<comment type="similarity">
    <text evidence="2">Belongs to the major facilitator superfamily. Sugar transporter (TC 2.A.1.1) family.</text>
</comment>
<dbReference type="SUPFAM" id="SSF103473">
    <property type="entry name" value="MFS general substrate transporter"/>
    <property type="match status" value="1"/>
</dbReference>
<keyword evidence="3" id="KW-0813">Transport</keyword>
<dbReference type="PANTHER" id="PTHR48020">
    <property type="entry name" value="PROTON MYO-INOSITOL COTRANSPORTER"/>
    <property type="match status" value="1"/>
</dbReference>
<keyword evidence="5 8" id="KW-1133">Transmembrane helix</keyword>
<evidence type="ECO:0000313" key="11">
    <source>
        <dbReference type="Proteomes" id="UP000001514"/>
    </source>
</evidence>
<protein>
    <submittedName>
        <fullName evidence="10">Uncharacterized protein TMT3-2</fullName>
    </submittedName>
</protein>
<keyword evidence="4 8" id="KW-0812">Transmembrane</keyword>
<dbReference type="PANTHER" id="PTHR48020:SF35">
    <property type="entry name" value="SUGAR TRANSPORTER"/>
    <property type="match status" value="1"/>
</dbReference>
<dbReference type="InParanoid" id="D8SF60"/>
<dbReference type="AlphaFoldDB" id="D8SF60"/>